<dbReference type="Pfam" id="PF04456">
    <property type="entry name" value="DUF503"/>
    <property type="match status" value="1"/>
</dbReference>
<dbReference type="PANTHER" id="PTHR36441">
    <property type="entry name" value="HYPOTHETICAL CYTOSOLIC PROTEIN"/>
    <property type="match status" value="1"/>
</dbReference>
<comment type="caution">
    <text evidence="1">The sequence shown here is derived from an EMBL/GenBank/DDBJ whole genome shotgun (WGS) entry which is preliminary data.</text>
</comment>
<dbReference type="PANTHER" id="PTHR36441:SF1">
    <property type="entry name" value="DUF503 DOMAIN-CONTAINING PROTEIN"/>
    <property type="match status" value="1"/>
</dbReference>
<protein>
    <recommendedName>
        <fullName evidence="3">YlxP-like protein</fullName>
    </recommendedName>
</protein>
<dbReference type="InterPro" id="IPR036746">
    <property type="entry name" value="TT1725-like_sf"/>
</dbReference>
<sequence>MLACPGMNTTGAGEKRVKEDGLVYVGALELDILLGDVRSLKEKRALVKPVLAELRRFGVSAAETGEQERYRRSMLGVVLASSGVDHLHEVLDTCERHVAERPELQLLAVRRRVFGPED</sequence>
<dbReference type="Proteomes" id="UP000013525">
    <property type="component" value="Unassembled WGS sequence"/>
</dbReference>
<dbReference type="eggNOG" id="COG1550">
    <property type="taxonomic scope" value="Bacteria"/>
</dbReference>
<evidence type="ECO:0000313" key="1">
    <source>
        <dbReference type="EMBL" id="EOM77059.1"/>
    </source>
</evidence>
<dbReference type="Gene3D" id="3.30.70.1120">
    <property type="entry name" value="TT1725-like"/>
    <property type="match status" value="1"/>
</dbReference>
<keyword evidence="2" id="KW-1185">Reference proteome</keyword>
<dbReference type="PATRIC" id="fig|1273125.3.peg.1471"/>
<name>R7WSM8_9NOCA</name>
<evidence type="ECO:0008006" key="3">
    <source>
        <dbReference type="Google" id="ProtNLM"/>
    </source>
</evidence>
<organism evidence="1 2">
    <name type="scientific">Rhodococcus rhodnii LMG 5362</name>
    <dbReference type="NCBI Taxonomy" id="1273125"/>
    <lineage>
        <taxon>Bacteria</taxon>
        <taxon>Bacillati</taxon>
        <taxon>Actinomycetota</taxon>
        <taxon>Actinomycetes</taxon>
        <taxon>Mycobacteriales</taxon>
        <taxon>Nocardiaceae</taxon>
        <taxon>Rhodococcus</taxon>
    </lineage>
</organism>
<accession>R7WSM8</accession>
<evidence type="ECO:0000313" key="2">
    <source>
        <dbReference type="Proteomes" id="UP000013525"/>
    </source>
</evidence>
<dbReference type="SUPFAM" id="SSF103007">
    <property type="entry name" value="Hypothetical protein TT1725"/>
    <property type="match status" value="1"/>
</dbReference>
<dbReference type="EMBL" id="APMY01000053">
    <property type="protein sequence ID" value="EOM77059.1"/>
    <property type="molecule type" value="Genomic_DNA"/>
</dbReference>
<gene>
    <name evidence="1" type="ORF">Rrhod_1526</name>
</gene>
<proteinExistence type="predicted"/>
<dbReference type="AlphaFoldDB" id="R7WSM8"/>
<reference evidence="1 2" key="1">
    <citation type="journal article" date="2013" name="Genome Announc.">
        <title>Draft Genome Sequence of Rhodococcus rhodnii Strain LMG5362, a Symbiont of Rhodnius prolixus (Hemiptera, Reduviidae, Triatominae), the Principle Vector of Trypanosoma cruzi.</title>
        <authorList>
            <person name="Pachebat J.A."/>
            <person name="van Keulen G."/>
            <person name="Whitten M.M."/>
            <person name="Girdwood S."/>
            <person name="Del Sol R."/>
            <person name="Dyson P.J."/>
            <person name="Facey P.D."/>
        </authorList>
    </citation>
    <scope>NUCLEOTIDE SEQUENCE [LARGE SCALE GENOMIC DNA]</scope>
    <source>
        <strain evidence="1 2">LMG 5362</strain>
    </source>
</reference>
<dbReference type="InterPro" id="IPR007546">
    <property type="entry name" value="DUF503"/>
</dbReference>